<organism evidence="2 3">
    <name type="scientific">Sulfitobacter mediterraneus</name>
    <dbReference type="NCBI Taxonomy" id="83219"/>
    <lineage>
        <taxon>Bacteria</taxon>
        <taxon>Pseudomonadati</taxon>
        <taxon>Pseudomonadota</taxon>
        <taxon>Alphaproteobacteria</taxon>
        <taxon>Rhodobacterales</taxon>
        <taxon>Roseobacteraceae</taxon>
        <taxon>Sulfitobacter</taxon>
    </lineage>
</organism>
<evidence type="ECO:0008006" key="4">
    <source>
        <dbReference type="Google" id="ProtNLM"/>
    </source>
</evidence>
<sequence>MTSLPLPRLGLMQRERGIMILKWAASIVQIMGYSATAFGLTPLNIYLFLIGLIGWFTVGILWRDKAIMLIHVVALGAMVVGLISG</sequence>
<keyword evidence="1" id="KW-0812">Transmembrane</keyword>
<protein>
    <recommendedName>
        <fullName evidence="4">Ubiquinone biosynthesis methyltransferase UbiE</fullName>
    </recommendedName>
</protein>
<keyword evidence="1" id="KW-1133">Transmembrane helix</keyword>
<proteinExistence type="predicted"/>
<evidence type="ECO:0000313" key="3">
    <source>
        <dbReference type="Proteomes" id="UP000244092"/>
    </source>
</evidence>
<keyword evidence="1" id="KW-0472">Membrane</keyword>
<evidence type="ECO:0000313" key="2">
    <source>
        <dbReference type="EMBL" id="PTX75482.1"/>
    </source>
</evidence>
<dbReference type="InterPro" id="IPR046682">
    <property type="entry name" value="DUF6552"/>
</dbReference>
<dbReference type="RefSeq" id="WP_025047018.1">
    <property type="nucleotide sequence ID" value="NZ_CP081109.1"/>
</dbReference>
<feature type="transmembrane region" description="Helical" evidence="1">
    <location>
        <begin position="45"/>
        <end position="62"/>
    </location>
</feature>
<comment type="caution">
    <text evidence="2">The sequence shown here is derived from an EMBL/GenBank/DDBJ whole genome shotgun (WGS) entry which is preliminary data.</text>
</comment>
<evidence type="ECO:0000256" key="1">
    <source>
        <dbReference type="SAM" id="Phobius"/>
    </source>
</evidence>
<reference evidence="2 3" key="1">
    <citation type="submission" date="2018-04" db="EMBL/GenBank/DDBJ databases">
        <title>Genomic Encyclopedia of Archaeal and Bacterial Type Strains, Phase II (KMG-II): from individual species to whole genera.</title>
        <authorList>
            <person name="Goeker M."/>
        </authorList>
    </citation>
    <scope>NUCLEOTIDE SEQUENCE [LARGE SCALE GENOMIC DNA]</scope>
    <source>
        <strain evidence="2 3">DSM 12244</strain>
    </source>
</reference>
<dbReference type="AlphaFoldDB" id="A0A2T6CIZ9"/>
<dbReference type="EMBL" id="QBKU01000001">
    <property type="protein sequence ID" value="PTX75482.1"/>
    <property type="molecule type" value="Genomic_DNA"/>
</dbReference>
<name>A0A2T6CIZ9_9RHOB</name>
<dbReference type="Proteomes" id="UP000244092">
    <property type="component" value="Unassembled WGS sequence"/>
</dbReference>
<feature type="transmembrane region" description="Helical" evidence="1">
    <location>
        <begin position="67"/>
        <end position="84"/>
    </location>
</feature>
<gene>
    <name evidence="2" type="ORF">C8N31_101136</name>
</gene>
<dbReference type="Pfam" id="PF20189">
    <property type="entry name" value="DUF6552"/>
    <property type="match status" value="1"/>
</dbReference>
<accession>A0A2T6CIZ9</accession>